<organism evidence="1 2">
    <name type="scientific">Aphis gossypii</name>
    <name type="common">Cotton aphid</name>
    <dbReference type="NCBI Taxonomy" id="80765"/>
    <lineage>
        <taxon>Eukaryota</taxon>
        <taxon>Metazoa</taxon>
        <taxon>Ecdysozoa</taxon>
        <taxon>Arthropoda</taxon>
        <taxon>Hexapoda</taxon>
        <taxon>Insecta</taxon>
        <taxon>Pterygota</taxon>
        <taxon>Neoptera</taxon>
        <taxon>Paraneoptera</taxon>
        <taxon>Hemiptera</taxon>
        <taxon>Sternorrhyncha</taxon>
        <taxon>Aphidomorpha</taxon>
        <taxon>Aphidoidea</taxon>
        <taxon>Aphididae</taxon>
        <taxon>Aphidini</taxon>
        <taxon>Aphis</taxon>
        <taxon>Aphis</taxon>
    </lineage>
</organism>
<dbReference type="Proteomes" id="UP001154329">
    <property type="component" value="Chromosome 1"/>
</dbReference>
<reference evidence="1" key="1">
    <citation type="submission" date="2022-02" db="EMBL/GenBank/DDBJ databases">
        <authorList>
            <person name="King R."/>
        </authorList>
    </citation>
    <scope>NUCLEOTIDE SEQUENCE</scope>
</reference>
<dbReference type="AlphaFoldDB" id="A0A9P0IQH8"/>
<sequence length="128" mass="15259">MIIQHKIIPLTKLHRRQSRQAMKYALAHTPPLFTRKRLIAIRIWAVNKYPAEYLHFSLQCLSAKSFNPQELHDSRVATVNSNYTTYTRIILCKIIQYCHCSIHIIVINYIVSSRYRGEIRHLFRVRRP</sequence>
<name>A0A9P0IQH8_APHGO</name>
<dbReference type="EMBL" id="OU899034">
    <property type="protein sequence ID" value="CAH1714002.1"/>
    <property type="molecule type" value="Genomic_DNA"/>
</dbReference>
<evidence type="ECO:0000313" key="2">
    <source>
        <dbReference type="Proteomes" id="UP001154329"/>
    </source>
</evidence>
<reference evidence="1" key="2">
    <citation type="submission" date="2022-10" db="EMBL/GenBank/DDBJ databases">
        <authorList>
            <consortium name="ENA_rothamsted_submissions"/>
            <consortium name="culmorum"/>
            <person name="King R."/>
        </authorList>
    </citation>
    <scope>NUCLEOTIDE SEQUENCE</scope>
</reference>
<proteinExistence type="predicted"/>
<gene>
    <name evidence="1" type="ORF">APHIGO_LOCUS2609</name>
</gene>
<keyword evidence="2" id="KW-1185">Reference proteome</keyword>
<accession>A0A9P0IQH8</accession>
<evidence type="ECO:0000313" key="1">
    <source>
        <dbReference type="EMBL" id="CAH1714002.1"/>
    </source>
</evidence>
<protein>
    <submittedName>
        <fullName evidence="1">Uncharacterized protein</fullName>
    </submittedName>
</protein>